<evidence type="ECO:0000256" key="1">
    <source>
        <dbReference type="SAM" id="SignalP"/>
    </source>
</evidence>
<keyword evidence="1" id="KW-0732">Signal</keyword>
<evidence type="ECO:0000313" key="2">
    <source>
        <dbReference type="EMBL" id="QES90635.1"/>
    </source>
</evidence>
<protein>
    <submittedName>
        <fullName evidence="2">SusD/RagB family nutrient-binding outer membrane lipoprotein</fullName>
    </submittedName>
</protein>
<keyword evidence="2" id="KW-0449">Lipoprotein</keyword>
<keyword evidence="3" id="KW-1185">Reference proteome</keyword>
<dbReference type="RefSeq" id="WP_131331621.1">
    <property type="nucleotide sequence ID" value="NZ_CP044016.1"/>
</dbReference>
<dbReference type="InterPro" id="IPR011990">
    <property type="entry name" value="TPR-like_helical_dom_sf"/>
</dbReference>
<dbReference type="KEGG" id="arac:E0W69_018895"/>
<dbReference type="AlphaFoldDB" id="A0A5P2G537"/>
<organism evidence="2 3">
    <name type="scientific">Rhizosphaericola mali</name>
    <dbReference type="NCBI Taxonomy" id="2545455"/>
    <lineage>
        <taxon>Bacteria</taxon>
        <taxon>Pseudomonadati</taxon>
        <taxon>Bacteroidota</taxon>
        <taxon>Chitinophagia</taxon>
        <taxon>Chitinophagales</taxon>
        <taxon>Chitinophagaceae</taxon>
        <taxon>Rhizosphaericola</taxon>
    </lineage>
</organism>
<dbReference type="SUPFAM" id="SSF48452">
    <property type="entry name" value="TPR-like"/>
    <property type="match status" value="1"/>
</dbReference>
<feature type="chain" id="PRO_5024373457" evidence="1">
    <location>
        <begin position="24"/>
        <end position="506"/>
    </location>
</feature>
<reference evidence="2 3" key="1">
    <citation type="submission" date="2019-09" db="EMBL/GenBank/DDBJ databases">
        <title>Complete genome sequence of Arachidicoccus sp. B3-10 isolated from apple orchard soil.</title>
        <authorList>
            <person name="Kim H.S."/>
            <person name="Han K.-I."/>
            <person name="Suh M.K."/>
            <person name="Lee K.C."/>
            <person name="Eom M.K."/>
            <person name="Kim J.-S."/>
            <person name="Kang S.W."/>
            <person name="Sin Y."/>
            <person name="Lee J.-S."/>
        </authorList>
    </citation>
    <scope>NUCLEOTIDE SEQUENCE [LARGE SCALE GENOMIC DNA]</scope>
    <source>
        <strain evidence="2 3">B3-10</strain>
    </source>
</reference>
<dbReference type="Pfam" id="PF12771">
    <property type="entry name" value="SusD-like_2"/>
    <property type="match status" value="1"/>
</dbReference>
<dbReference type="EMBL" id="CP044016">
    <property type="protein sequence ID" value="QES90635.1"/>
    <property type="molecule type" value="Genomic_DNA"/>
</dbReference>
<gene>
    <name evidence="2" type="ORF">E0W69_018895</name>
</gene>
<dbReference type="Gene3D" id="1.25.40.390">
    <property type="match status" value="1"/>
</dbReference>
<name>A0A5P2G537_9BACT</name>
<accession>A0A5P2G537</accession>
<proteinExistence type="predicted"/>
<dbReference type="InterPro" id="IPR041662">
    <property type="entry name" value="SusD-like_2"/>
</dbReference>
<dbReference type="OrthoDB" id="9766256at2"/>
<dbReference type="PROSITE" id="PS51257">
    <property type="entry name" value="PROKAR_LIPOPROTEIN"/>
    <property type="match status" value="1"/>
</dbReference>
<feature type="signal peptide" evidence="1">
    <location>
        <begin position="1"/>
        <end position="23"/>
    </location>
</feature>
<dbReference type="Proteomes" id="UP000292424">
    <property type="component" value="Chromosome"/>
</dbReference>
<evidence type="ECO:0000313" key="3">
    <source>
        <dbReference type="Proteomes" id="UP000292424"/>
    </source>
</evidence>
<sequence length="506" mass="55587">MKIKYRKNIFPIAIAVLTSSLTACNKEFEKTNTNPNNIEVTDAKTLFSNVIVSEFYNNASNAWSLGNAYSQYITNSYSYYNQPLRYQAESNSTFWDQLYYSARDANILYSATTNPAVEAAALTLRSYAFAQLTEIWGNIPFKNALNGSQAEFTSTFDTQETVYTDNDRGILPCLKRADSLFSLATTADFNSTEFAGGDLLFSGNSTKWRGFVNALRLRYLMRVSAKIDVSSEMQTIASNTATLIQDANSGAILTLPSTTPYNFPSTTARSGDYTIIFMNDLLYNTFKNTGDANRMGAYFAANSNNSTATTFDFNYYGGMPMVTDATTAQASSASLFNANFNSSYSTYAGGATSNSNVIRAKIISYSEQEFILAEAALKGLISGTASTYYNAGVLGAYTELALSGGSNYLANANVTLSSNSATALNQIITQKWLNNLGNSFEGWIEYRRTGYPIFSTGGSANLDNGKIPYRFLYPDDERTINSTNYNTAVQLMGGTDDTNYKGWWDN</sequence>